<dbReference type="FunFam" id="1.25.40.10:FF:000348">
    <property type="entry name" value="Pentatricopeptide repeat-containing protein chloroplastic"/>
    <property type="match status" value="1"/>
</dbReference>
<dbReference type="InterPro" id="IPR046960">
    <property type="entry name" value="PPR_At4g14850-like_plant"/>
</dbReference>
<accession>A0AAV1RTJ7</accession>
<feature type="repeat" description="PPR" evidence="2">
    <location>
        <begin position="173"/>
        <end position="207"/>
    </location>
</feature>
<dbReference type="PANTHER" id="PTHR47926">
    <property type="entry name" value="PENTATRICOPEPTIDE REPEAT-CONTAINING PROTEIN"/>
    <property type="match status" value="1"/>
</dbReference>
<feature type="repeat" description="PPR" evidence="2">
    <location>
        <begin position="312"/>
        <end position="346"/>
    </location>
</feature>
<gene>
    <name evidence="3" type="ORF">DCAF_LOCUS15115</name>
</gene>
<dbReference type="Pfam" id="PF20431">
    <property type="entry name" value="E_motif"/>
    <property type="match status" value="1"/>
</dbReference>
<protein>
    <recommendedName>
        <fullName evidence="5">Pentatricopeptide repeat-containing protein</fullName>
    </recommendedName>
</protein>
<dbReference type="Proteomes" id="UP001314170">
    <property type="component" value="Unassembled WGS sequence"/>
</dbReference>
<dbReference type="Pfam" id="PF13041">
    <property type="entry name" value="PPR_2"/>
    <property type="match status" value="1"/>
</dbReference>
<evidence type="ECO:0000256" key="2">
    <source>
        <dbReference type="PROSITE-ProRule" id="PRU00708"/>
    </source>
</evidence>
<dbReference type="AlphaFoldDB" id="A0AAV1RTJ7"/>
<keyword evidence="1" id="KW-0677">Repeat</keyword>
<evidence type="ECO:0008006" key="5">
    <source>
        <dbReference type="Google" id="ProtNLM"/>
    </source>
</evidence>
<dbReference type="FunFam" id="1.25.40.10:FF:000184">
    <property type="entry name" value="Pentatricopeptide repeat-containing protein, chloroplastic"/>
    <property type="match status" value="1"/>
</dbReference>
<dbReference type="SUPFAM" id="SSF48452">
    <property type="entry name" value="TPR-like"/>
    <property type="match status" value="1"/>
</dbReference>
<dbReference type="GO" id="GO:0003723">
    <property type="term" value="F:RNA binding"/>
    <property type="evidence" value="ECO:0007669"/>
    <property type="project" value="InterPro"/>
</dbReference>
<evidence type="ECO:0000256" key="1">
    <source>
        <dbReference type="ARBA" id="ARBA00022737"/>
    </source>
</evidence>
<comment type="caution">
    <text evidence="3">The sequence shown here is derived from an EMBL/GenBank/DDBJ whole genome shotgun (WGS) entry which is preliminary data.</text>
</comment>
<keyword evidence="4" id="KW-1185">Reference proteome</keyword>
<reference evidence="3 4" key="1">
    <citation type="submission" date="2024-01" db="EMBL/GenBank/DDBJ databases">
        <authorList>
            <person name="Waweru B."/>
        </authorList>
    </citation>
    <scope>NUCLEOTIDE SEQUENCE [LARGE SCALE GENOMIC DNA]</scope>
</reference>
<dbReference type="Pfam" id="PF01535">
    <property type="entry name" value="PPR"/>
    <property type="match status" value="5"/>
</dbReference>
<evidence type="ECO:0000313" key="4">
    <source>
        <dbReference type="Proteomes" id="UP001314170"/>
    </source>
</evidence>
<dbReference type="Gene3D" id="1.25.40.10">
    <property type="entry name" value="Tetratricopeptide repeat domain"/>
    <property type="match status" value="4"/>
</dbReference>
<dbReference type="GO" id="GO:0009451">
    <property type="term" value="P:RNA modification"/>
    <property type="evidence" value="ECO:0007669"/>
    <property type="project" value="InterPro"/>
</dbReference>
<evidence type="ECO:0000313" key="3">
    <source>
        <dbReference type="EMBL" id="CAK7340035.1"/>
    </source>
</evidence>
<feature type="repeat" description="PPR" evidence="2">
    <location>
        <begin position="76"/>
        <end position="110"/>
    </location>
</feature>
<sequence>MRSLYVSNPPNLNQRVLSILSKCNHLNHLKQLQSFLTILGHSQTNFYTFKLIRCCILQLNNLSYARFIFNNFEFPNIYLYTAMVTAYASIQDHQSSFHLFRDMLRKGHPKPNHFVFPHVLKSCKVTKAVHTQIEKLGFGQNLVVQTALVDSYSRSCYDIGIARRLFDEMSERNVISWTAMISGCTRIGEIENAISLFDEMPERDVPSWNAVISGCAQNGLFTRAITIFKKMLGLSQEVQQLYIRPNQTTVVCALSACGHTGMLHVGKWIHGYVYRNRLSSDSFVLNGLVDMYGKCGSLKEAEKVFVSTLKKNLTSWNSMINCLALNGQSEKAIRVFEEMLQYGGDARPDGITFVGLLNACTHRGLVEKGRFYFQMMTLNYGIEPEIEHYGCLIDILGRAGRLEEALEVVSGMKIEPDEVVWGALLNGCNIHGRADLAEFAVKKLLEIDLNTGGYGIMLANVYGKLGKWDDVRRVRKMLKELNAHKTPGCSWIEVDNKVYQFHSLDKSHPKAEEIYQVLENLVYFN</sequence>
<dbReference type="EMBL" id="CAWUPB010001159">
    <property type="protein sequence ID" value="CAK7340035.1"/>
    <property type="molecule type" value="Genomic_DNA"/>
</dbReference>
<dbReference type="PROSITE" id="PS51375">
    <property type="entry name" value="PPR"/>
    <property type="match status" value="3"/>
</dbReference>
<dbReference type="InterPro" id="IPR002885">
    <property type="entry name" value="PPR_rpt"/>
</dbReference>
<dbReference type="InterPro" id="IPR046848">
    <property type="entry name" value="E_motif"/>
</dbReference>
<organism evidence="3 4">
    <name type="scientific">Dovyalis caffra</name>
    <dbReference type="NCBI Taxonomy" id="77055"/>
    <lineage>
        <taxon>Eukaryota</taxon>
        <taxon>Viridiplantae</taxon>
        <taxon>Streptophyta</taxon>
        <taxon>Embryophyta</taxon>
        <taxon>Tracheophyta</taxon>
        <taxon>Spermatophyta</taxon>
        <taxon>Magnoliopsida</taxon>
        <taxon>eudicotyledons</taxon>
        <taxon>Gunneridae</taxon>
        <taxon>Pentapetalae</taxon>
        <taxon>rosids</taxon>
        <taxon>fabids</taxon>
        <taxon>Malpighiales</taxon>
        <taxon>Salicaceae</taxon>
        <taxon>Flacourtieae</taxon>
        <taxon>Dovyalis</taxon>
    </lineage>
</organism>
<name>A0AAV1RTJ7_9ROSI</name>
<dbReference type="InterPro" id="IPR011990">
    <property type="entry name" value="TPR-like_helical_dom_sf"/>
</dbReference>
<proteinExistence type="predicted"/>
<dbReference type="Pfam" id="PF20430">
    <property type="entry name" value="Eplus_motif"/>
    <property type="match status" value="1"/>
</dbReference>
<dbReference type="NCBIfam" id="TIGR00756">
    <property type="entry name" value="PPR"/>
    <property type="match status" value="4"/>
</dbReference>
<dbReference type="InterPro" id="IPR046849">
    <property type="entry name" value="E2_motif"/>
</dbReference>
<dbReference type="PANTHER" id="PTHR47926:SF453">
    <property type="entry name" value="PENTATRICOPEPTIDE REPEAT (PPR) SUPERFAMILY PROTEIN"/>
    <property type="match status" value="1"/>
</dbReference>